<dbReference type="SMART" id="SM00822">
    <property type="entry name" value="PKS_KR"/>
    <property type="match status" value="1"/>
</dbReference>
<dbReference type="InterPro" id="IPR020904">
    <property type="entry name" value="Sc_DH/Rdtase_CS"/>
</dbReference>
<accession>A0A2P8PZU5</accession>
<comment type="similarity">
    <text evidence="1">Belongs to the short-chain dehydrogenases/reductases (SDR) family.</text>
</comment>
<dbReference type="CDD" id="cd05233">
    <property type="entry name" value="SDR_c"/>
    <property type="match status" value="1"/>
</dbReference>
<dbReference type="OrthoDB" id="9803333at2"/>
<dbReference type="Gene3D" id="3.40.50.720">
    <property type="entry name" value="NAD(P)-binding Rossmann-like Domain"/>
    <property type="match status" value="1"/>
</dbReference>
<evidence type="ECO:0000313" key="5">
    <source>
        <dbReference type="EMBL" id="PSM39510.1"/>
    </source>
</evidence>
<keyword evidence="6" id="KW-1185">Reference proteome</keyword>
<dbReference type="AlphaFoldDB" id="A0A2P8PZU5"/>
<feature type="region of interest" description="Disordered" evidence="3">
    <location>
        <begin position="197"/>
        <end position="216"/>
    </location>
</feature>
<dbReference type="InterPro" id="IPR057326">
    <property type="entry name" value="KR_dom"/>
</dbReference>
<sequence>MGQLEGRTAVVTGGGTGIGLATARRLAADGAHVFLTGRRKAELDRAVEAIGPQRATAVTGDVSDPADLDRLYDAVRARGRGLDVLFANAGTASFATLEEITEEHFDRIFGVNVRGTVFTVQKALPLLNDGASVVLNSSVRADDGVAAFGAYAASKAAIRSFARTWANELKGRGIRVNAISPGTIDTPGLDAVVATQDVPDMPDAPDETAEADAISLSDASEASDASAAVGSPPVTKAQFAAAVPLGRIGRADEVADAVAFLASGQSSFILGANLYVDGGENQL</sequence>
<proteinExistence type="inferred from homology"/>
<keyword evidence="2" id="KW-0560">Oxidoreductase</keyword>
<dbReference type="PANTHER" id="PTHR42760">
    <property type="entry name" value="SHORT-CHAIN DEHYDROGENASES/REDUCTASES FAMILY MEMBER"/>
    <property type="match status" value="1"/>
</dbReference>
<evidence type="ECO:0000313" key="6">
    <source>
        <dbReference type="Proteomes" id="UP000240429"/>
    </source>
</evidence>
<dbReference type="PRINTS" id="PR00081">
    <property type="entry name" value="GDHRDH"/>
</dbReference>
<gene>
    <name evidence="5" type="ORF">C6Y14_31285</name>
</gene>
<dbReference type="PANTHER" id="PTHR42760:SF133">
    <property type="entry name" value="3-OXOACYL-[ACYL-CARRIER-PROTEIN] REDUCTASE"/>
    <property type="match status" value="1"/>
</dbReference>
<evidence type="ECO:0000256" key="2">
    <source>
        <dbReference type="ARBA" id="ARBA00023002"/>
    </source>
</evidence>
<evidence type="ECO:0000256" key="1">
    <source>
        <dbReference type="ARBA" id="ARBA00006484"/>
    </source>
</evidence>
<evidence type="ECO:0000259" key="4">
    <source>
        <dbReference type="SMART" id="SM00822"/>
    </source>
</evidence>
<comment type="caution">
    <text evidence="5">The sequence shown here is derived from an EMBL/GenBank/DDBJ whole genome shotgun (WGS) entry which is preliminary data.</text>
</comment>
<dbReference type="RefSeq" id="WP_107020387.1">
    <property type="nucleotide sequence ID" value="NZ_KZ679051.1"/>
</dbReference>
<reference evidence="5 6" key="1">
    <citation type="submission" date="2018-03" db="EMBL/GenBank/DDBJ databases">
        <title>Streptomyces dioscori sp. nov., a novel endophytic actinobacterium isolated from bulbil of Dioscorea bulbifera L.</title>
        <authorList>
            <person name="Zhikuan W."/>
        </authorList>
    </citation>
    <scope>NUCLEOTIDE SEQUENCE [LARGE SCALE GENOMIC DNA]</scope>
    <source>
        <strain evidence="5 6">A217</strain>
    </source>
</reference>
<dbReference type="GO" id="GO:0016616">
    <property type="term" value="F:oxidoreductase activity, acting on the CH-OH group of donors, NAD or NADP as acceptor"/>
    <property type="evidence" value="ECO:0007669"/>
    <property type="project" value="TreeGrafter"/>
</dbReference>
<organism evidence="5 6">
    <name type="scientific">Streptomyces dioscori</name>
    <dbReference type="NCBI Taxonomy" id="2109333"/>
    <lineage>
        <taxon>Bacteria</taxon>
        <taxon>Bacillati</taxon>
        <taxon>Actinomycetota</taxon>
        <taxon>Actinomycetes</taxon>
        <taxon>Kitasatosporales</taxon>
        <taxon>Streptomycetaceae</taxon>
        <taxon>Streptomyces</taxon>
        <taxon>Streptomyces aurantiacus group</taxon>
    </lineage>
</organism>
<dbReference type="Proteomes" id="UP000240429">
    <property type="component" value="Unassembled WGS sequence"/>
</dbReference>
<dbReference type="InterPro" id="IPR002347">
    <property type="entry name" value="SDR_fam"/>
</dbReference>
<name>A0A2P8PZU5_9ACTN</name>
<dbReference type="Pfam" id="PF13561">
    <property type="entry name" value="adh_short_C2"/>
    <property type="match status" value="1"/>
</dbReference>
<dbReference type="SUPFAM" id="SSF51735">
    <property type="entry name" value="NAD(P)-binding Rossmann-fold domains"/>
    <property type="match status" value="1"/>
</dbReference>
<feature type="domain" description="Ketoreductase" evidence="4">
    <location>
        <begin position="7"/>
        <end position="182"/>
    </location>
</feature>
<dbReference type="EMBL" id="PYBJ01000025">
    <property type="protein sequence ID" value="PSM39510.1"/>
    <property type="molecule type" value="Genomic_DNA"/>
</dbReference>
<protein>
    <submittedName>
        <fullName evidence="5">Short-chain dehydrogenase</fullName>
    </submittedName>
</protein>
<evidence type="ECO:0000256" key="3">
    <source>
        <dbReference type="SAM" id="MobiDB-lite"/>
    </source>
</evidence>
<dbReference type="InterPro" id="IPR036291">
    <property type="entry name" value="NAD(P)-bd_dom_sf"/>
</dbReference>
<dbReference type="PROSITE" id="PS00061">
    <property type="entry name" value="ADH_SHORT"/>
    <property type="match status" value="1"/>
</dbReference>
<dbReference type="Pfam" id="PF00106">
    <property type="entry name" value="adh_short"/>
    <property type="match status" value="1"/>
</dbReference>